<keyword evidence="1" id="KW-0472">Membrane</keyword>
<evidence type="ECO:0000256" key="1">
    <source>
        <dbReference type="SAM" id="Phobius"/>
    </source>
</evidence>
<dbReference type="AlphaFoldDB" id="A0A7W8EMS8"/>
<dbReference type="RefSeq" id="WP_184975944.1">
    <property type="nucleotide sequence ID" value="NZ_JACHIN010000028.1"/>
</dbReference>
<sequence>MTADWARLLDSAAALVSALAWPLALVLSVRLVIRRHRAAFERLVDRVKVVTYPGGQIDLAVIEASQEAQVEELAERLTRAEADDAERLRAARLIVGRAVELGRLREATWWGAKYRG</sequence>
<keyword evidence="1" id="KW-0812">Transmembrane</keyword>
<organism evidence="2 3">
    <name type="scientific">Nonomuraea endophytica</name>
    <dbReference type="NCBI Taxonomy" id="714136"/>
    <lineage>
        <taxon>Bacteria</taxon>
        <taxon>Bacillati</taxon>
        <taxon>Actinomycetota</taxon>
        <taxon>Actinomycetes</taxon>
        <taxon>Streptosporangiales</taxon>
        <taxon>Streptosporangiaceae</taxon>
        <taxon>Nonomuraea</taxon>
    </lineage>
</organism>
<comment type="caution">
    <text evidence="2">The sequence shown here is derived from an EMBL/GenBank/DDBJ whole genome shotgun (WGS) entry which is preliminary data.</text>
</comment>
<dbReference type="EMBL" id="JACHIN010000028">
    <property type="protein sequence ID" value="MBB5084986.1"/>
    <property type="molecule type" value="Genomic_DNA"/>
</dbReference>
<keyword evidence="1" id="KW-1133">Transmembrane helix</keyword>
<keyword evidence="3" id="KW-1185">Reference proteome</keyword>
<accession>A0A7W8EMS8</accession>
<gene>
    <name evidence="2" type="ORF">HNR40_010497</name>
</gene>
<name>A0A7W8EMS8_9ACTN</name>
<reference evidence="2 3" key="1">
    <citation type="submission" date="2020-08" db="EMBL/GenBank/DDBJ databases">
        <title>Genomic Encyclopedia of Type Strains, Phase IV (KMG-IV): sequencing the most valuable type-strain genomes for metagenomic binning, comparative biology and taxonomic classification.</title>
        <authorList>
            <person name="Goeker M."/>
        </authorList>
    </citation>
    <scope>NUCLEOTIDE SEQUENCE [LARGE SCALE GENOMIC DNA]</scope>
    <source>
        <strain evidence="2 3">DSM 45385</strain>
    </source>
</reference>
<proteinExistence type="predicted"/>
<dbReference type="Proteomes" id="UP000568380">
    <property type="component" value="Unassembled WGS sequence"/>
</dbReference>
<protein>
    <submittedName>
        <fullName evidence="2">Uncharacterized protein</fullName>
    </submittedName>
</protein>
<feature type="transmembrane region" description="Helical" evidence="1">
    <location>
        <begin position="12"/>
        <end position="33"/>
    </location>
</feature>
<evidence type="ECO:0000313" key="3">
    <source>
        <dbReference type="Proteomes" id="UP000568380"/>
    </source>
</evidence>
<evidence type="ECO:0000313" key="2">
    <source>
        <dbReference type="EMBL" id="MBB5084986.1"/>
    </source>
</evidence>